<sequence length="160" mass="17813">MSMTEVFSVSGLRIMLQTMDIMNERVGSVVLTRAEALINSLTATFVLVVCKLTCQYISAKTALWMNTSLRATQTGSSNHSHFVSNSLCFPICPRLFFLFSAIRGSSASLVYNKINLTFQQPVYVRLKDMPPTTCVCVWILHVLLPSNPSPIQPGVSRYML</sequence>
<reference evidence="1 2" key="1">
    <citation type="journal article" date="2023" name="Sci. Data">
        <title>Genome assembly of the Korean intertidal mud-creeper Batillaria attramentaria.</title>
        <authorList>
            <person name="Patra A.K."/>
            <person name="Ho P.T."/>
            <person name="Jun S."/>
            <person name="Lee S.J."/>
            <person name="Kim Y."/>
            <person name="Won Y.J."/>
        </authorList>
    </citation>
    <scope>NUCLEOTIDE SEQUENCE [LARGE SCALE GENOMIC DNA]</scope>
    <source>
        <strain evidence="1">Wonlab-2016</strain>
    </source>
</reference>
<dbReference type="AlphaFoldDB" id="A0ABD0LBF6"/>
<protein>
    <submittedName>
        <fullName evidence="1">Uncharacterized protein</fullName>
    </submittedName>
</protein>
<evidence type="ECO:0000313" key="1">
    <source>
        <dbReference type="EMBL" id="KAK7496548.1"/>
    </source>
</evidence>
<name>A0ABD0LBF6_9CAEN</name>
<accession>A0ABD0LBF6</accession>
<evidence type="ECO:0000313" key="2">
    <source>
        <dbReference type="Proteomes" id="UP001519460"/>
    </source>
</evidence>
<organism evidence="1 2">
    <name type="scientific">Batillaria attramentaria</name>
    <dbReference type="NCBI Taxonomy" id="370345"/>
    <lineage>
        <taxon>Eukaryota</taxon>
        <taxon>Metazoa</taxon>
        <taxon>Spiralia</taxon>
        <taxon>Lophotrochozoa</taxon>
        <taxon>Mollusca</taxon>
        <taxon>Gastropoda</taxon>
        <taxon>Caenogastropoda</taxon>
        <taxon>Sorbeoconcha</taxon>
        <taxon>Cerithioidea</taxon>
        <taxon>Batillariidae</taxon>
        <taxon>Batillaria</taxon>
    </lineage>
</organism>
<keyword evidence="2" id="KW-1185">Reference proteome</keyword>
<dbReference type="Proteomes" id="UP001519460">
    <property type="component" value="Unassembled WGS sequence"/>
</dbReference>
<proteinExistence type="predicted"/>
<comment type="caution">
    <text evidence="1">The sequence shown here is derived from an EMBL/GenBank/DDBJ whole genome shotgun (WGS) entry which is preliminary data.</text>
</comment>
<dbReference type="EMBL" id="JACVVK020000066">
    <property type="protein sequence ID" value="KAK7496548.1"/>
    <property type="molecule type" value="Genomic_DNA"/>
</dbReference>
<gene>
    <name evidence="1" type="ORF">BaRGS_00012200</name>
</gene>